<comment type="subcellular location">
    <subcellularLocation>
        <location evidence="1">Cell membrane</location>
        <topology evidence="1">Multi-pass membrane protein</topology>
    </subcellularLocation>
</comment>
<keyword evidence="3 6" id="KW-0812">Transmembrane</keyword>
<dbReference type="GO" id="GO:0005886">
    <property type="term" value="C:plasma membrane"/>
    <property type="evidence" value="ECO:0007669"/>
    <property type="project" value="UniProtKB-SubCell"/>
</dbReference>
<protein>
    <submittedName>
        <fullName evidence="8">RDD family protein</fullName>
    </submittedName>
</protein>
<evidence type="ECO:0000313" key="8">
    <source>
        <dbReference type="EMBL" id="KAA0940696.1"/>
    </source>
</evidence>
<dbReference type="Proteomes" id="UP000324965">
    <property type="component" value="Unassembled WGS sequence"/>
</dbReference>
<dbReference type="Pfam" id="PF06271">
    <property type="entry name" value="RDD"/>
    <property type="match status" value="1"/>
</dbReference>
<keyword evidence="2" id="KW-1003">Cell membrane</keyword>
<evidence type="ECO:0000256" key="5">
    <source>
        <dbReference type="ARBA" id="ARBA00023136"/>
    </source>
</evidence>
<accession>A0A5B0BGF5</accession>
<evidence type="ECO:0000259" key="7">
    <source>
        <dbReference type="Pfam" id="PF06271"/>
    </source>
</evidence>
<evidence type="ECO:0000256" key="1">
    <source>
        <dbReference type="ARBA" id="ARBA00004651"/>
    </source>
</evidence>
<feature type="transmembrane region" description="Helical" evidence="6">
    <location>
        <begin position="28"/>
        <end position="55"/>
    </location>
</feature>
<dbReference type="InterPro" id="IPR051791">
    <property type="entry name" value="Pra-immunoreactive"/>
</dbReference>
<proteinExistence type="predicted"/>
<dbReference type="EMBL" id="VDFC01000023">
    <property type="protein sequence ID" value="KAA0940696.1"/>
    <property type="molecule type" value="Genomic_DNA"/>
</dbReference>
<dbReference type="AlphaFoldDB" id="A0A5B0BGF5"/>
<evidence type="ECO:0000313" key="9">
    <source>
        <dbReference type="Proteomes" id="UP000324965"/>
    </source>
</evidence>
<sequence length="163" mass="17328">MTGAERDPAPDATRAPAQDTAGLVTRALAALVDSCVVAGLGLAVHLGAAALRVLVTGPPFRLPDPPLWLSGACGWAIALLYLAGNWTLTGRTSGDRLLGLRVTGRSGRLLGVPRALTRAALCLVFPPGLLWVPLSRRRASVQDLVLSTVVRYEHAERRTHQER</sequence>
<keyword evidence="5 6" id="KW-0472">Membrane</keyword>
<organism evidence="8 9">
    <name type="scientific">Streptomyces apricus</name>
    <dbReference type="NCBI Taxonomy" id="1828112"/>
    <lineage>
        <taxon>Bacteria</taxon>
        <taxon>Bacillati</taxon>
        <taxon>Actinomycetota</taxon>
        <taxon>Actinomycetes</taxon>
        <taxon>Kitasatosporales</taxon>
        <taxon>Streptomycetaceae</taxon>
        <taxon>Streptomyces</taxon>
    </lineage>
</organism>
<dbReference type="OrthoDB" id="5245023at2"/>
<keyword evidence="9" id="KW-1185">Reference proteome</keyword>
<reference evidence="8 9" key="1">
    <citation type="submission" date="2019-05" db="EMBL/GenBank/DDBJ databases">
        <authorList>
            <person name="Hariharan J."/>
            <person name="Choudoir M.J."/>
            <person name="Diebold P."/>
            <person name="Panke-Buisse K."/>
            <person name="Buckley D.H."/>
        </authorList>
    </citation>
    <scope>NUCLEOTIDE SEQUENCE [LARGE SCALE GENOMIC DNA]</scope>
    <source>
        <strain evidence="8 9">SUN51</strain>
    </source>
</reference>
<gene>
    <name evidence="8" type="ORF">FGF04_07320</name>
</gene>
<evidence type="ECO:0000256" key="2">
    <source>
        <dbReference type="ARBA" id="ARBA00022475"/>
    </source>
</evidence>
<keyword evidence="4 6" id="KW-1133">Transmembrane helix</keyword>
<dbReference type="PANTHER" id="PTHR36115:SF6">
    <property type="entry name" value="PROLINE-RICH ANTIGEN HOMOLOG"/>
    <property type="match status" value="1"/>
</dbReference>
<dbReference type="PANTHER" id="PTHR36115">
    <property type="entry name" value="PROLINE-RICH ANTIGEN HOMOLOG-RELATED"/>
    <property type="match status" value="1"/>
</dbReference>
<evidence type="ECO:0000256" key="6">
    <source>
        <dbReference type="SAM" id="Phobius"/>
    </source>
</evidence>
<dbReference type="InterPro" id="IPR010432">
    <property type="entry name" value="RDD"/>
</dbReference>
<evidence type="ECO:0000256" key="3">
    <source>
        <dbReference type="ARBA" id="ARBA00022692"/>
    </source>
</evidence>
<feature type="transmembrane region" description="Helical" evidence="6">
    <location>
        <begin position="67"/>
        <end position="88"/>
    </location>
</feature>
<evidence type="ECO:0000256" key="4">
    <source>
        <dbReference type="ARBA" id="ARBA00022989"/>
    </source>
</evidence>
<name>A0A5B0BGF5_9ACTN</name>
<feature type="domain" description="RDD" evidence="7">
    <location>
        <begin position="20"/>
        <end position="144"/>
    </location>
</feature>
<dbReference type="RefSeq" id="WP_149510439.1">
    <property type="nucleotide sequence ID" value="NZ_VDFC01000023.1"/>
</dbReference>
<comment type="caution">
    <text evidence="8">The sequence shown here is derived from an EMBL/GenBank/DDBJ whole genome shotgun (WGS) entry which is preliminary data.</text>
</comment>